<accession>G0UN57</accession>
<dbReference type="EMBL" id="HE575319">
    <property type="protein sequence ID" value="CCC90817.1"/>
    <property type="molecule type" value="Genomic_DNA"/>
</dbReference>
<reference evidence="2" key="1">
    <citation type="journal article" date="2012" name="Proc. Natl. Acad. Sci. U.S.A.">
        <title>Antigenic diversity is generated by distinct evolutionary mechanisms in African trypanosome species.</title>
        <authorList>
            <person name="Jackson A.P."/>
            <person name="Berry A."/>
            <person name="Aslett M."/>
            <person name="Allison H.C."/>
            <person name="Burton P."/>
            <person name="Vavrova-Anderson J."/>
            <person name="Brown R."/>
            <person name="Browne H."/>
            <person name="Corton N."/>
            <person name="Hauser H."/>
            <person name="Gamble J."/>
            <person name="Gilderthorp R."/>
            <person name="Marcello L."/>
            <person name="McQuillan J."/>
            <person name="Otto T.D."/>
            <person name="Quail M.A."/>
            <person name="Sanders M.J."/>
            <person name="van Tonder A."/>
            <person name="Ginger M.L."/>
            <person name="Field M.C."/>
            <person name="Barry J.D."/>
            <person name="Hertz-Fowler C."/>
            <person name="Berriman M."/>
        </authorList>
    </citation>
    <scope>NUCLEOTIDE SEQUENCE</scope>
    <source>
        <strain evidence="2">IL3000</strain>
    </source>
</reference>
<feature type="compositionally biased region" description="Polar residues" evidence="1">
    <location>
        <begin position="111"/>
        <end position="123"/>
    </location>
</feature>
<feature type="region of interest" description="Disordered" evidence="1">
    <location>
        <begin position="74"/>
        <end position="144"/>
    </location>
</feature>
<evidence type="ECO:0000256" key="1">
    <source>
        <dbReference type="SAM" id="MobiDB-lite"/>
    </source>
</evidence>
<proteinExistence type="predicted"/>
<sequence length="785" mass="86214">MHIYDPAKSSRAVSQSSIASSATHCTKARQSVTHGSLMLGSYLLADGNEGRVPFPPLGRLLRTRANVDDKDETGMAHHHQWMPHRNWKERKDEEEEDNTCRNGSERKSNTHQRQLSGSGQSTSDKQRLWGNDEDAQWPTVGPNSRTNDLMFTPLLSMAKDKELLGMELPRFSTTGAGRRNRVELASSPTPRHAGSFSGTSVPVCKTSHCFLCDGKRHGTPGAPHAVTGRGRPRSAYTCTCKSIKTRDHRNWDGAEPLHAVLEAVSPRRENRPVSNRNKTCDILHLINSTSETSDNCYISTNSLNEPMPSTRKPSNDMYREASVFVVPPSATHGHGTATPNEPPIAHHCGSHGHGEEYRSQGGLCGQATPRGDELSFEEDKAKGCDTHQAEALGSIPVPEKVRLPKKRSMVAMVFLEPDHPLPHAVDDSMLTPPFASVSVEHVSPTSHRVNACKRNGLNSLDQEHQRPRNGDQHPLNMEMSSILLPAGKNSENNSPSMSTTLFGTWSELNNECTASELIKGNHVSQSSAELPACVICPNDSSRLGDRSLDSRTEPISGARPLIQHGRERYGTACRMQLVRSPMNFTMVSDALEPLPLAYDASLADLIHEESDAPVIPERPKNMVGQVPPTPMTPFRDSNRPGGRSPSLFTPKHLAVHHHGTWRGMRSSGDAKSGTASRERVEGSGSTSQNAQQCLHYSFCNQKDQQLEWTIMRENSEGMLSLLPDNASPLFSGLMLNFAPRGSEASSIAVDNAQSTSSNGMSKLLFKVCRGMEWRNLQMPSFQLDQ</sequence>
<feature type="region of interest" description="Disordered" evidence="1">
    <location>
        <begin position="456"/>
        <end position="475"/>
    </location>
</feature>
<dbReference type="AlphaFoldDB" id="G0UN57"/>
<feature type="compositionally biased region" description="Basic residues" evidence="1">
    <location>
        <begin position="76"/>
        <end position="88"/>
    </location>
</feature>
<dbReference type="VEuPathDB" id="TriTrypDB:TcIL3000_6_430"/>
<evidence type="ECO:0000313" key="2">
    <source>
        <dbReference type="EMBL" id="CCC90817.1"/>
    </source>
</evidence>
<feature type="compositionally biased region" description="Basic and acidic residues" evidence="1">
    <location>
        <begin position="461"/>
        <end position="471"/>
    </location>
</feature>
<name>G0UN57_TRYCI</name>
<feature type="region of interest" description="Disordered" evidence="1">
    <location>
        <begin position="658"/>
        <end position="688"/>
    </location>
</feature>
<gene>
    <name evidence="2" type="ORF">TCIL3000_6_430</name>
</gene>
<organism evidence="2">
    <name type="scientific">Trypanosoma congolense (strain IL3000)</name>
    <dbReference type="NCBI Taxonomy" id="1068625"/>
    <lineage>
        <taxon>Eukaryota</taxon>
        <taxon>Discoba</taxon>
        <taxon>Euglenozoa</taxon>
        <taxon>Kinetoplastea</taxon>
        <taxon>Metakinetoplastina</taxon>
        <taxon>Trypanosomatida</taxon>
        <taxon>Trypanosomatidae</taxon>
        <taxon>Trypanosoma</taxon>
        <taxon>Nannomonas</taxon>
    </lineage>
</organism>
<protein>
    <submittedName>
        <fullName evidence="2">Uncharacterized protein</fullName>
    </submittedName>
</protein>